<dbReference type="Proteomes" id="UP000616151">
    <property type="component" value="Unassembled WGS sequence"/>
</dbReference>
<keyword evidence="2" id="KW-1185">Reference proteome</keyword>
<proteinExistence type="predicted"/>
<protein>
    <submittedName>
        <fullName evidence="1">ImmA/IrrE family metallo-endopeptidase</fullName>
    </submittedName>
</protein>
<comment type="caution">
    <text evidence="1">The sequence shown here is derived from an EMBL/GenBank/DDBJ whole genome shotgun (WGS) entry which is preliminary data.</text>
</comment>
<reference evidence="1" key="1">
    <citation type="submission" date="2021-01" db="EMBL/GenBank/DDBJ databases">
        <authorList>
            <person name="Sun Q."/>
        </authorList>
    </citation>
    <scope>NUCLEOTIDE SEQUENCE</scope>
    <source>
        <strain evidence="1">YIM B02566</strain>
    </source>
</reference>
<name>A0ACC5RDB7_9HYPH</name>
<evidence type="ECO:0000313" key="2">
    <source>
        <dbReference type="Proteomes" id="UP000616151"/>
    </source>
</evidence>
<organism evidence="1 2">
    <name type="scientific">Taklimakanibacter albus</name>
    <dbReference type="NCBI Taxonomy" id="2800327"/>
    <lineage>
        <taxon>Bacteria</taxon>
        <taxon>Pseudomonadati</taxon>
        <taxon>Pseudomonadota</taxon>
        <taxon>Alphaproteobacteria</taxon>
        <taxon>Hyphomicrobiales</taxon>
        <taxon>Aestuariivirgaceae</taxon>
        <taxon>Taklimakanibacter</taxon>
    </lineage>
</organism>
<gene>
    <name evidence="1" type="ORF">JHL16_29930</name>
</gene>
<dbReference type="EMBL" id="JAENHL010000008">
    <property type="protein sequence ID" value="MBK1870622.1"/>
    <property type="molecule type" value="Genomic_DNA"/>
</dbReference>
<evidence type="ECO:0000313" key="1">
    <source>
        <dbReference type="EMBL" id="MBK1870622.1"/>
    </source>
</evidence>
<sequence>MKNRPSAEWLALPESQIALIAEHQGIAPVPVGAIAKSLGLAVKVATLPVDISGEIKPDTHASAGFQIRVNKHEAKTRQRFTIAHEIAHFLLHKHLIKDGLTDSILYRSKLTNKREAEANRLAADILMPWSLVDSWRTGLKGVDIRSLAPQLASYLEVSEVALKIRLGINGVEE</sequence>
<accession>A0ACC5RDB7</accession>